<dbReference type="SFLD" id="SFLDS00019">
    <property type="entry name" value="Glutathione_Transferase_(cytos"/>
    <property type="match status" value="1"/>
</dbReference>
<dbReference type="Pfam" id="PF00043">
    <property type="entry name" value="GST_C"/>
    <property type="match status" value="1"/>
</dbReference>
<dbReference type="GO" id="GO:0016740">
    <property type="term" value="F:transferase activity"/>
    <property type="evidence" value="ECO:0007669"/>
    <property type="project" value="UniProtKB-KW"/>
</dbReference>
<proteinExistence type="predicted"/>
<dbReference type="RefSeq" id="WP_093090662.1">
    <property type="nucleotide sequence ID" value="NZ_FOTQ01000001.1"/>
</dbReference>
<reference evidence="3 4" key="1">
    <citation type="submission" date="2016-10" db="EMBL/GenBank/DDBJ databases">
        <authorList>
            <person name="de Groot N.N."/>
        </authorList>
    </citation>
    <scope>NUCLEOTIDE SEQUENCE [LARGE SCALE GENOMIC DNA]</scope>
    <source>
        <strain evidence="3 4">DSM 15283</strain>
    </source>
</reference>
<evidence type="ECO:0000313" key="3">
    <source>
        <dbReference type="EMBL" id="SFL52593.1"/>
    </source>
</evidence>
<dbReference type="InterPro" id="IPR004046">
    <property type="entry name" value="GST_C"/>
</dbReference>
<dbReference type="InterPro" id="IPR040079">
    <property type="entry name" value="Glutathione_S-Trfase"/>
</dbReference>
<evidence type="ECO:0000259" key="2">
    <source>
        <dbReference type="PROSITE" id="PS50405"/>
    </source>
</evidence>
<dbReference type="SUPFAM" id="SSF47616">
    <property type="entry name" value="GST C-terminal domain-like"/>
    <property type="match status" value="1"/>
</dbReference>
<dbReference type="OrthoDB" id="9794721at2"/>
<dbReference type="PANTHER" id="PTHR44051:SF8">
    <property type="entry name" value="GLUTATHIONE S-TRANSFERASE GSTA"/>
    <property type="match status" value="1"/>
</dbReference>
<dbReference type="InterPro" id="IPR004045">
    <property type="entry name" value="Glutathione_S-Trfase_N"/>
</dbReference>
<dbReference type="PROSITE" id="PS50404">
    <property type="entry name" value="GST_NTER"/>
    <property type="match status" value="1"/>
</dbReference>
<dbReference type="PANTHER" id="PTHR44051">
    <property type="entry name" value="GLUTATHIONE S-TRANSFERASE-RELATED"/>
    <property type="match status" value="1"/>
</dbReference>
<organism evidence="3 4">
    <name type="scientific">Shimia aestuarii</name>
    <dbReference type="NCBI Taxonomy" id="254406"/>
    <lineage>
        <taxon>Bacteria</taxon>
        <taxon>Pseudomonadati</taxon>
        <taxon>Pseudomonadota</taxon>
        <taxon>Alphaproteobacteria</taxon>
        <taxon>Rhodobacterales</taxon>
        <taxon>Roseobacteraceae</taxon>
    </lineage>
</organism>
<dbReference type="InterPro" id="IPR036282">
    <property type="entry name" value="Glutathione-S-Trfase_C_sf"/>
</dbReference>
<evidence type="ECO:0000313" key="4">
    <source>
        <dbReference type="Proteomes" id="UP000199144"/>
    </source>
</evidence>
<sequence>MIFYDCSTAPSPRRARMFIAEKGVEIETRNIDMSKAEQLSPEFLAVNPRATVPTFITKDGQVLGENIAIATYLEDVFPDPPLMGGGAEEKASVMMWNAMSEFHGGMAIAEALRNAHPAMKGRALPGPENYEQIQALAERGHARVGVFFDMLEQRLQESPYLASGRFTFADITAFVFCDFARVIKRKLPDEHTAARDWFARIQERPSAKL</sequence>
<dbReference type="STRING" id="254406.SAMN04488042_101563"/>
<dbReference type="PROSITE" id="PS50405">
    <property type="entry name" value="GST_CTER"/>
    <property type="match status" value="1"/>
</dbReference>
<feature type="domain" description="GST N-terminal" evidence="1">
    <location>
        <begin position="1"/>
        <end position="81"/>
    </location>
</feature>
<gene>
    <name evidence="3" type="ORF">SAMN04488042_101563</name>
</gene>
<evidence type="ECO:0000259" key="1">
    <source>
        <dbReference type="PROSITE" id="PS50404"/>
    </source>
</evidence>
<dbReference type="EMBL" id="FOTQ01000001">
    <property type="protein sequence ID" value="SFL52593.1"/>
    <property type="molecule type" value="Genomic_DNA"/>
</dbReference>
<feature type="domain" description="GST C-terminal" evidence="2">
    <location>
        <begin position="86"/>
        <end position="209"/>
    </location>
</feature>
<dbReference type="Pfam" id="PF13409">
    <property type="entry name" value="GST_N_2"/>
    <property type="match status" value="1"/>
</dbReference>
<dbReference type="InterPro" id="IPR034345">
    <property type="entry name" value="Gtt2-like_N"/>
</dbReference>
<protein>
    <submittedName>
        <fullName evidence="3">Glutathione S-transferase</fullName>
    </submittedName>
</protein>
<keyword evidence="4" id="KW-1185">Reference proteome</keyword>
<dbReference type="Gene3D" id="1.20.1050.10">
    <property type="match status" value="1"/>
</dbReference>
<keyword evidence="3" id="KW-0808">Transferase</keyword>
<dbReference type="InterPro" id="IPR010987">
    <property type="entry name" value="Glutathione-S-Trfase_C-like"/>
</dbReference>
<dbReference type="Proteomes" id="UP000199144">
    <property type="component" value="Unassembled WGS sequence"/>
</dbReference>
<name>A0A1I4IF08_9RHOB</name>
<dbReference type="Gene3D" id="3.40.30.10">
    <property type="entry name" value="Glutaredoxin"/>
    <property type="match status" value="1"/>
</dbReference>
<dbReference type="SUPFAM" id="SSF52833">
    <property type="entry name" value="Thioredoxin-like"/>
    <property type="match status" value="1"/>
</dbReference>
<dbReference type="CDD" id="cd03051">
    <property type="entry name" value="GST_N_GTT2_like"/>
    <property type="match status" value="1"/>
</dbReference>
<dbReference type="AlphaFoldDB" id="A0A1I4IF08"/>
<accession>A0A1I4IF08</accession>
<dbReference type="SFLD" id="SFLDG00358">
    <property type="entry name" value="Main_(cytGST)"/>
    <property type="match status" value="1"/>
</dbReference>
<dbReference type="InterPro" id="IPR036249">
    <property type="entry name" value="Thioredoxin-like_sf"/>
</dbReference>